<dbReference type="STRING" id="7574.A0A1S3IES2"/>
<reference evidence="5 6" key="1">
    <citation type="submission" date="2023-09" db="UniProtKB">
        <authorList>
            <consortium name="RefSeq"/>
        </authorList>
    </citation>
    <scope>IDENTIFICATION</scope>
    <source>
        <tissue evidence="5 6">Gonads</tissue>
    </source>
</reference>
<dbReference type="AlphaFoldDB" id="A0A1S3IES2"/>
<dbReference type="Pfam" id="PF00108">
    <property type="entry name" value="Thiolase_N"/>
    <property type="match status" value="1"/>
</dbReference>
<accession>A0A1S3IES2</accession>
<dbReference type="InterPro" id="IPR002155">
    <property type="entry name" value="Thiolase"/>
</dbReference>
<feature type="domain" description="Thiolase C-terminal" evidence="3">
    <location>
        <begin position="271"/>
        <end position="407"/>
    </location>
</feature>
<evidence type="ECO:0000259" key="2">
    <source>
        <dbReference type="Pfam" id="PF00108"/>
    </source>
</evidence>
<dbReference type="PIRSF" id="PIRSF000429">
    <property type="entry name" value="Ac-CoA_Ac_transf"/>
    <property type="match status" value="1"/>
</dbReference>
<dbReference type="InterPro" id="IPR055140">
    <property type="entry name" value="Thiolase_C_2"/>
</dbReference>
<keyword evidence="4" id="KW-1185">Reference proteome</keyword>
<name>A0A1S3IES2_LINAN</name>
<evidence type="ECO:0000313" key="6">
    <source>
        <dbReference type="RefSeq" id="XP_013396644.1"/>
    </source>
</evidence>
<dbReference type="NCBIfam" id="NF006102">
    <property type="entry name" value="PRK08256.1"/>
    <property type="match status" value="1"/>
</dbReference>
<protein>
    <submittedName>
        <fullName evidence="5">Non-specific lipid-transfer protein isoform X1</fullName>
    </submittedName>
    <submittedName>
        <fullName evidence="6">Non-specific lipid-transfer protein isoform X2</fullName>
    </submittedName>
</protein>
<gene>
    <name evidence="5 6" type="primary">LOC106163561</name>
</gene>
<dbReference type="PROSITE" id="PS00098">
    <property type="entry name" value="THIOLASE_1"/>
    <property type="match status" value="1"/>
</dbReference>
<keyword evidence="1" id="KW-0808">Transferase</keyword>
<dbReference type="GeneID" id="106163561"/>
<dbReference type="Pfam" id="PF22691">
    <property type="entry name" value="Thiolase_C_1"/>
    <property type="match status" value="1"/>
</dbReference>
<evidence type="ECO:0000313" key="4">
    <source>
        <dbReference type="Proteomes" id="UP000085678"/>
    </source>
</evidence>
<dbReference type="RefSeq" id="XP_013396644.1">
    <property type="nucleotide sequence ID" value="XM_013541190.2"/>
</dbReference>
<feature type="domain" description="Thiolase N-terminal" evidence="2">
    <location>
        <begin position="8"/>
        <end position="198"/>
    </location>
</feature>
<dbReference type="SUPFAM" id="SSF53901">
    <property type="entry name" value="Thiolase-like"/>
    <property type="match status" value="1"/>
</dbReference>
<dbReference type="InterPro" id="IPR020615">
    <property type="entry name" value="Thiolase_acyl_enz_int_AS"/>
</dbReference>
<dbReference type="InterPro" id="IPR016039">
    <property type="entry name" value="Thiolase-like"/>
</dbReference>
<dbReference type="OrthoDB" id="542135at2759"/>
<dbReference type="CDD" id="cd00829">
    <property type="entry name" value="SCP-x_thiolase"/>
    <property type="match status" value="1"/>
</dbReference>
<dbReference type="OMA" id="ACGVHIL"/>
<evidence type="ECO:0000313" key="5">
    <source>
        <dbReference type="RefSeq" id="XP_013396643.1"/>
    </source>
</evidence>
<evidence type="ECO:0000256" key="1">
    <source>
        <dbReference type="ARBA" id="ARBA00022679"/>
    </source>
</evidence>
<proteinExistence type="predicted"/>
<dbReference type="KEGG" id="lak:106163561"/>
<dbReference type="Gene3D" id="3.40.47.10">
    <property type="match status" value="1"/>
</dbReference>
<organism evidence="5">
    <name type="scientific">Lingula anatina</name>
    <name type="common">Brachiopod</name>
    <name type="synonym">Lingula unguis</name>
    <dbReference type="NCBI Taxonomy" id="7574"/>
    <lineage>
        <taxon>Eukaryota</taxon>
        <taxon>Metazoa</taxon>
        <taxon>Spiralia</taxon>
        <taxon>Lophotrochozoa</taxon>
        <taxon>Brachiopoda</taxon>
        <taxon>Linguliformea</taxon>
        <taxon>Lingulata</taxon>
        <taxon>Lingulida</taxon>
        <taxon>Linguloidea</taxon>
        <taxon>Lingulidae</taxon>
        <taxon>Lingula</taxon>
    </lineage>
</organism>
<dbReference type="PANTHER" id="PTHR42870">
    <property type="entry name" value="ACETYL-COA C-ACETYLTRANSFERASE"/>
    <property type="match status" value="1"/>
</dbReference>
<dbReference type="Proteomes" id="UP000085678">
    <property type="component" value="Unplaced"/>
</dbReference>
<dbReference type="RefSeq" id="XP_013396643.1">
    <property type="nucleotide sequence ID" value="XM_013541189.2"/>
</dbReference>
<dbReference type="GO" id="GO:0016747">
    <property type="term" value="F:acyltransferase activity, transferring groups other than amino-acyl groups"/>
    <property type="evidence" value="ECO:0007669"/>
    <property type="project" value="InterPro"/>
</dbReference>
<dbReference type="InterPro" id="IPR020616">
    <property type="entry name" value="Thiolase_N"/>
</dbReference>
<evidence type="ECO:0000259" key="3">
    <source>
        <dbReference type="Pfam" id="PF22691"/>
    </source>
</evidence>
<sequence length="422" mass="45875">MSRQGKTFVIGVGMTKFERPMSKQWDYPDMGREAGSTALADAGISYNSVQTVVASYCYGEPTCGQRAVYELGLTGIPVYNVNNNCSSGSSALLLARQLVLSGMDCTMALGFEKMERGLSQKYEDKISPVKRHMDHMVSLGADPGLIRPDLNAMTSDVVKLFAYAAQEYMKKYPALTFNDLARVALKNRVHGSQNERASLQRPTNLQNIKSRMLCYPIALGMSAPTGDGGAAAIVCSEKFVKEHNLQDKAVEILAQNMVTDLPSSFGKSYMDLSGFAMAQRAADMCYRDSGLTAKDIDVLEVHDCFSCNELFMYEALRLVPEGKALELFNTGKWVPTTEGGQVYKMGDRWVVNASGGLESKGHPIGATGLGQCAELVWQLRGEAGKRQVAGAKTALQHNYGIGGAAVVTMYQKHKPGIPNARL</sequence>
<dbReference type="PANTHER" id="PTHR42870:SF1">
    <property type="entry name" value="NON-SPECIFIC LIPID-TRANSFER PROTEIN-LIKE 2"/>
    <property type="match status" value="1"/>
</dbReference>